<dbReference type="AlphaFoldDB" id="A0A067MZR6"/>
<dbReference type="HOGENOM" id="CLU_1749346_0_0_1"/>
<evidence type="ECO:0000313" key="1">
    <source>
        <dbReference type="EMBL" id="KDQ17357.1"/>
    </source>
</evidence>
<accession>A0A067MZR6</accession>
<sequence length="149" mass="16506">MDVNIGSCQALAHLICLNTIPNLVCHAIGKFNTVSNVGESYAIDTQTWECLAQQLTAATSTIPAAFGRQFRNLSTKMGLLVTEDWLNFLLYAARPIFATVYTTPETQPCLLLWDLLAETVEDCLLFSMCQTNVDAIACRFIQFVQGYEA</sequence>
<keyword evidence="2" id="KW-1185">Reference proteome</keyword>
<dbReference type="InParanoid" id="A0A067MZR6"/>
<protein>
    <submittedName>
        <fullName evidence="1">Uncharacterized protein</fullName>
    </submittedName>
</protein>
<gene>
    <name evidence="1" type="ORF">BOTBODRAFT_172399</name>
</gene>
<dbReference type="EMBL" id="KL198024">
    <property type="protein sequence ID" value="KDQ17357.1"/>
    <property type="molecule type" value="Genomic_DNA"/>
</dbReference>
<reference evidence="2" key="1">
    <citation type="journal article" date="2014" name="Proc. Natl. Acad. Sci. U.S.A.">
        <title>Extensive sampling of basidiomycete genomes demonstrates inadequacy of the white-rot/brown-rot paradigm for wood decay fungi.</title>
        <authorList>
            <person name="Riley R."/>
            <person name="Salamov A.A."/>
            <person name="Brown D.W."/>
            <person name="Nagy L.G."/>
            <person name="Floudas D."/>
            <person name="Held B.W."/>
            <person name="Levasseur A."/>
            <person name="Lombard V."/>
            <person name="Morin E."/>
            <person name="Otillar R."/>
            <person name="Lindquist E.A."/>
            <person name="Sun H."/>
            <person name="LaButti K.M."/>
            <person name="Schmutz J."/>
            <person name="Jabbour D."/>
            <person name="Luo H."/>
            <person name="Baker S.E."/>
            <person name="Pisabarro A.G."/>
            <person name="Walton J.D."/>
            <person name="Blanchette R.A."/>
            <person name="Henrissat B."/>
            <person name="Martin F."/>
            <person name="Cullen D."/>
            <person name="Hibbett D.S."/>
            <person name="Grigoriev I.V."/>
        </authorList>
    </citation>
    <scope>NUCLEOTIDE SEQUENCE [LARGE SCALE GENOMIC DNA]</scope>
    <source>
        <strain evidence="2">FD-172 SS1</strain>
    </source>
</reference>
<organism evidence="1 2">
    <name type="scientific">Botryobasidium botryosum (strain FD-172 SS1)</name>
    <dbReference type="NCBI Taxonomy" id="930990"/>
    <lineage>
        <taxon>Eukaryota</taxon>
        <taxon>Fungi</taxon>
        <taxon>Dikarya</taxon>
        <taxon>Basidiomycota</taxon>
        <taxon>Agaricomycotina</taxon>
        <taxon>Agaricomycetes</taxon>
        <taxon>Cantharellales</taxon>
        <taxon>Botryobasidiaceae</taxon>
        <taxon>Botryobasidium</taxon>
    </lineage>
</organism>
<evidence type="ECO:0000313" key="2">
    <source>
        <dbReference type="Proteomes" id="UP000027195"/>
    </source>
</evidence>
<name>A0A067MZR6_BOTB1</name>
<proteinExistence type="predicted"/>
<dbReference type="Proteomes" id="UP000027195">
    <property type="component" value="Unassembled WGS sequence"/>
</dbReference>